<sequence length="408" mass="45337">GLLRLIDESCEASSPALYSVQGVYELFELRPAPVSNDTDGCSAQQQLQRIVFIGQKLPPAEQLKDLFVDCQVCCTGTAAISSIQRCHQLTYRSEPSTTDLIASIDNHPQLKLIIARRELATYSSAAPIIALRLILNRAVCLDRILNAKVPQLRQDYSAKSSSVSPVLFVRYYPDCEFRSLRALLWGCLAHRLLIWKVDPASYCSLADYIAKVSSSISDRCIEDSDSGVSLSSRLAQSVLIAELLWSRPQETAKFSQERRRSLLFALYNRARAESLMQRAAGVSAVEKLDESAATGRAADGDSVWALAWGQLDTLADLLAQCQTDLLLSNSADCCCYRDLNQLVHRLEQLCREFARFYHRVRVLPAADAADVSEPGSQLMTNKIMLVNKTAQWIDLLSRLIGIERVTAM</sequence>
<dbReference type="InterPro" id="IPR009080">
    <property type="entry name" value="tRNAsynth_Ia_anticodon-bd"/>
</dbReference>
<dbReference type="Proteomes" id="UP000095280">
    <property type="component" value="Unplaced"/>
</dbReference>
<feature type="domain" description="DALR anticodon binding" evidence="1">
    <location>
        <begin position="265"/>
        <end position="408"/>
    </location>
</feature>
<dbReference type="GO" id="GO:0006420">
    <property type="term" value="P:arginyl-tRNA aminoacylation"/>
    <property type="evidence" value="ECO:0007669"/>
    <property type="project" value="InterPro"/>
</dbReference>
<dbReference type="SUPFAM" id="SSF47323">
    <property type="entry name" value="Anticodon-binding domain of a subclass of class I aminoacyl-tRNA synthetases"/>
    <property type="match status" value="1"/>
</dbReference>
<evidence type="ECO:0000313" key="3">
    <source>
        <dbReference type="WBParaSite" id="maker-uti_cns_0000717-snap-gene-1.13-mRNA-1"/>
    </source>
</evidence>
<keyword evidence="2" id="KW-1185">Reference proteome</keyword>
<evidence type="ECO:0000259" key="1">
    <source>
        <dbReference type="SMART" id="SM00836"/>
    </source>
</evidence>
<evidence type="ECO:0000313" key="2">
    <source>
        <dbReference type="Proteomes" id="UP000095280"/>
    </source>
</evidence>
<protein>
    <submittedName>
        <fullName evidence="3">DALR_1 domain-containing protein</fullName>
    </submittedName>
</protein>
<dbReference type="WBParaSite" id="maker-uti_cns_0000717-snap-gene-1.13-mRNA-1">
    <property type="protein sequence ID" value="maker-uti_cns_0000717-snap-gene-1.13-mRNA-1"/>
    <property type="gene ID" value="maker-uti_cns_0000717-snap-gene-1.13"/>
</dbReference>
<name>A0A1I8G2R1_9PLAT</name>
<dbReference type="GO" id="GO:0005524">
    <property type="term" value="F:ATP binding"/>
    <property type="evidence" value="ECO:0007669"/>
    <property type="project" value="InterPro"/>
</dbReference>
<reference evidence="3" key="1">
    <citation type="submission" date="2016-11" db="UniProtKB">
        <authorList>
            <consortium name="WormBaseParasite"/>
        </authorList>
    </citation>
    <scope>IDENTIFICATION</scope>
</reference>
<dbReference type="InterPro" id="IPR008909">
    <property type="entry name" value="DALR_anticod-bd"/>
</dbReference>
<proteinExistence type="predicted"/>
<accession>A0A1I8G2R1</accession>
<dbReference type="GO" id="GO:0004814">
    <property type="term" value="F:arginine-tRNA ligase activity"/>
    <property type="evidence" value="ECO:0007669"/>
    <property type="project" value="InterPro"/>
</dbReference>
<dbReference type="Pfam" id="PF05746">
    <property type="entry name" value="DALR_1"/>
    <property type="match status" value="1"/>
</dbReference>
<dbReference type="AlphaFoldDB" id="A0A1I8G2R1"/>
<dbReference type="SMART" id="SM00836">
    <property type="entry name" value="DALR_1"/>
    <property type="match status" value="1"/>
</dbReference>
<dbReference type="Gene3D" id="1.10.730.10">
    <property type="entry name" value="Isoleucyl-tRNA Synthetase, Domain 1"/>
    <property type="match status" value="1"/>
</dbReference>
<organism evidence="2 3">
    <name type="scientific">Macrostomum lignano</name>
    <dbReference type="NCBI Taxonomy" id="282301"/>
    <lineage>
        <taxon>Eukaryota</taxon>
        <taxon>Metazoa</taxon>
        <taxon>Spiralia</taxon>
        <taxon>Lophotrochozoa</taxon>
        <taxon>Platyhelminthes</taxon>
        <taxon>Rhabditophora</taxon>
        <taxon>Macrostomorpha</taxon>
        <taxon>Macrostomida</taxon>
        <taxon>Macrostomidae</taxon>
        <taxon>Macrostomum</taxon>
    </lineage>
</organism>